<comment type="caution">
    <text evidence="5">The sequence shown here is derived from an EMBL/GenBank/DDBJ whole genome shotgun (WGS) entry which is preliminary data.</text>
</comment>
<comment type="similarity">
    <text evidence="1">Belongs to the glycosyltransferase 2 family.</text>
</comment>
<dbReference type="SUPFAM" id="SSF53448">
    <property type="entry name" value="Nucleotide-diphospho-sugar transferases"/>
    <property type="match status" value="1"/>
</dbReference>
<organism evidence="5 6">
    <name type="scientific">Paracoccus cavernae</name>
    <dbReference type="NCBI Taxonomy" id="1571207"/>
    <lineage>
        <taxon>Bacteria</taxon>
        <taxon>Pseudomonadati</taxon>
        <taxon>Pseudomonadota</taxon>
        <taxon>Alphaproteobacteria</taxon>
        <taxon>Rhodobacterales</taxon>
        <taxon>Paracoccaceae</taxon>
        <taxon>Paracoccus</taxon>
    </lineage>
</organism>
<evidence type="ECO:0000256" key="3">
    <source>
        <dbReference type="ARBA" id="ARBA00022679"/>
    </source>
</evidence>
<evidence type="ECO:0000259" key="4">
    <source>
        <dbReference type="Pfam" id="PF00535"/>
    </source>
</evidence>
<dbReference type="PANTHER" id="PTHR43179:SF12">
    <property type="entry name" value="GALACTOFURANOSYLTRANSFERASE GLFT2"/>
    <property type="match status" value="1"/>
</dbReference>
<evidence type="ECO:0000313" key="5">
    <source>
        <dbReference type="EMBL" id="MDN3714375.1"/>
    </source>
</evidence>
<dbReference type="InterPro" id="IPR029044">
    <property type="entry name" value="Nucleotide-diphossugar_trans"/>
</dbReference>
<protein>
    <submittedName>
        <fullName evidence="5">Glycosyltransferase</fullName>
        <ecNumber evidence="5">2.4.-.-</ecNumber>
    </submittedName>
</protein>
<keyword evidence="3 5" id="KW-0808">Transferase</keyword>
<sequence length="451" mass="49918">MQFPDGKLISKTVEVRGDHYRPAPTARIAPADCAVIVPVYNAAEDVAICLERLRAYTPPEVDILFVDDASPDPQIARLLEQARDIPNLRVLRNNHNLGFTGTVNRGMAEVGRKHPILLNSDARVTPNWIAGLLAAARSRPRVATVTPMSDRAGAFSAPELGNDNGLPPGVDEITFARAFRRRALGLYPQVPTGNGFCMFIHRACLDEVGALDVAAFPRGYGEENDFCMRAGRAGWLHLIDDRTYVFHDRSKSFGSAKDGLMKAGRAVIDARYPEYKKAIRVFSHGDDLALARMQARRSQADCLNPRVSLPRTLYVVATQTGGTPQTNLDLMAALQDSRDAWLLRCDSKHLVLSHLQDGKLVEIASRELSDPIEPIRHVSTEYDETVAGWLQRFEFEVVHIRHLAWHSLNLPQLAKLAGCTVVFSFHDFYTICPRSSCCRTMGSSTAVTCNS</sequence>
<keyword evidence="2 5" id="KW-0328">Glycosyltransferase</keyword>
<dbReference type="EMBL" id="JAUFRC010000004">
    <property type="protein sequence ID" value="MDN3714375.1"/>
    <property type="molecule type" value="Genomic_DNA"/>
</dbReference>
<dbReference type="EC" id="2.4.-.-" evidence="5"/>
<dbReference type="Pfam" id="PF00535">
    <property type="entry name" value="Glycos_transf_2"/>
    <property type="match status" value="1"/>
</dbReference>
<dbReference type="Gene3D" id="3.90.550.10">
    <property type="entry name" value="Spore Coat Polysaccharide Biosynthesis Protein SpsA, Chain A"/>
    <property type="match status" value="1"/>
</dbReference>
<evidence type="ECO:0000256" key="2">
    <source>
        <dbReference type="ARBA" id="ARBA00022676"/>
    </source>
</evidence>
<name>A0ABT8DD84_9RHOB</name>
<evidence type="ECO:0000313" key="6">
    <source>
        <dbReference type="Proteomes" id="UP001243846"/>
    </source>
</evidence>
<gene>
    <name evidence="5" type="ORF">QWZ10_25835</name>
</gene>
<reference evidence="6" key="1">
    <citation type="journal article" date="2019" name="Int. J. Syst. Evol. Microbiol.">
        <title>The Global Catalogue of Microorganisms (GCM) 10K type strain sequencing project: providing services to taxonomists for standard genome sequencing and annotation.</title>
        <authorList>
            <consortium name="The Broad Institute Genomics Platform"/>
            <consortium name="The Broad Institute Genome Sequencing Center for Infectious Disease"/>
            <person name="Wu L."/>
            <person name="Ma J."/>
        </authorList>
    </citation>
    <scope>NUCLEOTIDE SEQUENCE [LARGE SCALE GENOMIC DNA]</scope>
    <source>
        <strain evidence="6">CECT 8482</strain>
    </source>
</reference>
<dbReference type="GO" id="GO:0016757">
    <property type="term" value="F:glycosyltransferase activity"/>
    <property type="evidence" value="ECO:0007669"/>
    <property type="project" value="UniProtKB-KW"/>
</dbReference>
<feature type="domain" description="Glycosyltransferase 2-like" evidence="4">
    <location>
        <begin position="35"/>
        <end position="208"/>
    </location>
</feature>
<dbReference type="Proteomes" id="UP001243846">
    <property type="component" value="Unassembled WGS sequence"/>
</dbReference>
<dbReference type="PANTHER" id="PTHR43179">
    <property type="entry name" value="RHAMNOSYLTRANSFERASE WBBL"/>
    <property type="match status" value="1"/>
</dbReference>
<dbReference type="InterPro" id="IPR001173">
    <property type="entry name" value="Glyco_trans_2-like"/>
</dbReference>
<accession>A0ABT8DD84</accession>
<proteinExistence type="inferred from homology"/>
<evidence type="ECO:0000256" key="1">
    <source>
        <dbReference type="ARBA" id="ARBA00006739"/>
    </source>
</evidence>
<keyword evidence="6" id="KW-1185">Reference proteome</keyword>